<evidence type="ECO:0000313" key="3">
    <source>
        <dbReference type="Proteomes" id="UP001596175"/>
    </source>
</evidence>
<accession>A0ABV9ZEC3</accession>
<dbReference type="Proteomes" id="UP001596175">
    <property type="component" value="Unassembled WGS sequence"/>
</dbReference>
<dbReference type="InterPro" id="IPR012312">
    <property type="entry name" value="Hemerythrin-like"/>
</dbReference>
<feature type="domain" description="Hemerythrin-like" evidence="1">
    <location>
        <begin position="28"/>
        <end position="149"/>
    </location>
</feature>
<dbReference type="CDD" id="cd12108">
    <property type="entry name" value="Hr-like"/>
    <property type="match status" value="1"/>
</dbReference>
<comment type="caution">
    <text evidence="2">The sequence shown here is derived from an EMBL/GenBank/DDBJ whole genome shotgun (WGS) entry which is preliminary data.</text>
</comment>
<dbReference type="Pfam" id="PF01814">
    <property type="entry name" value="Hemerythrin"/>
    <property type="match status" value="1"/>
</dbReference>
<dbReference type="RefSeq" id="WP_378020038.1">
    <property type="nucleotide sequence ID" value="NZ_JBHSKG010000002.1"/>
</dbReference>
<dbReference type="Gene3D" id="1.20.120.520">
    <property type="entry name" value="nmb1532 protein domain like"/>
    <property type="match status" value="1"/>
</dbReference>
<dbReference type="EMBL" id="JBHSKG010000002">
    <property type="protein sequence ID" value="MFC5137834.1"/>
    <property type="molecule type" value="Genomic_DNA"/>
</dbReference>
<sequence length="230" mass="25703">MTVPTAPHPAVPRRPDEPAPDLLDYRVVHRAMTTDTARLAAVAEELVRCPDRRRLRLLRRHLRGVTAEIVNHHRVEDADVWPFLEAVAGDRTSLVALTEDHERLDPLLDRAAALASAHTAIPELAATLREVADLLARHVADEERDVFPIIVDRVRVEDYARLQERFRGTLGLRVLTFVVLWVVSHAGPDERRALLADAPPPLRAILAVTERGFRARTERLFGPDAGQVAA</sequence>
<gene>
    <name evidence="2" type="ORF">ACFPK1_06300</name>
</gene>
<proteinExistence type="predicted"/>
<evidence type="ECO:0000259" key="1">
    <source>
        <dbReference type="Pfam" id="PF01814"/>
    </source>
</evidence>
<name>A0ABV9ZEC3_9PSEU</name>
<protein>
    <submittedName>
        <fullName evidence="2">Hemerythrin domain-containing protein</fullName>
    </submittedName>
</protein>
<keyword evidence="3" id="KW-1185">Reference proteome</keyword>
<organism evidence="2 3">
    <name type="scientific">Actinomycetospora rhizophila</name>
    <dbReference type="NCBI Taxonomy" id="1416876"/>
    <lineage>
        <taxon>Bacteria</taxon>
        <taxon>Bacillati</taxon>
        <taxon>Actinomycetota</taxon>
        <taxon>Actinomycetes</taxon>
        <taxon>Pseudonocardiales</taxon>
        <taxon>Pseudonocardiaceae</taxon>
        <taxon>Actinomycetospora</taxon>
    </lineage>
</organism>
<evidence type="ECO:0000313" key="2">
    <source>
        <dbReference type="EMBL" id="MFC5137834.1"/>
    </source>
</evidence>
<reference evidence="3" key="1">
    <citation type="journal article" date="2019" name="Int. J. Syst. Evol. Microbiol.">
        <title>The Global Catalogue of Microorganisms (GCM) 10K type strain sequencing project: providing services to taxonomists for standard genome sequencing and annotation.</title>
        <authorList>
            <consortium name="The Broad Institute Genomics Platform"/>
            <consortium name="The Broad Institute Genome Sequencing Center for Infectious Disease"/>
            <person name="Wu L."/>
            <person name="Ma J."/>
        </authorList>
    </citation>
    <scope>NUCLEOTIDE SEQUENCE [LARGE SCALE GENOMIC DNA]</scope>
    <source>
        <strain evidence="3">XZYJ18</strain>
    </source>
</reference>